<dbReference type="OrthoDB" id="5593708at2"/>
<comment type="caution">
    <text evidence="2">The sequence shown here is derived from an EMBL/GenBank/DDBJ whole genome shotgun (WGS) entry which is preliminary data.</text>
</comment>
<evidence type="ECO:0000313" key="2">
    <source>
        <dbReference type="EMBL" id="GEM76266.1"/>
    </source>
</evidence>
<dbReference type="InterPro" id="IPR021501">
    <property type="entry name" value="DUF3157"/>
</dbReference>
<feature type="chain" id="PRO_5022207614" evidence="1">
    <location>
        <begin position="19"/>
        <end position="191"/>
    </location>
</feature>
<evidence type="ECO:0000313" key="3">
    <source>
        <dbReference type="Proteomes" id="UP000321922"/>
    </source>
</evidence>
<dbReference type="RefSeq" id="WP_039979041.1">
    <property type="nucleotide sequence ID" value="NZ_BAOJ01000007.1"/>
</dbReference>
<dbReference type="EMBL" id="BJXJ01000022">
    <property type="protein sequence ID" value="GEM76266.1"/>
    <property type="molecule type" value="Genomic_DNA"/>
</dbReference>
<feature type="signal peptide" evidence="1">
    <location>
        <begin position="1"/>
        <end position="18"/>
    </location>
</feature>
<name>A0A511QGJ1_9VIBR</name>
<organism evidence="2 3">
    <name type="scientific">Vibrio sagamiensis NBRC 104589</name>
    <dbReference type="NCBI Taxonomy" id="1219064"/>
    <lineage>
        <taxon>Bacteria</taxon>
        <taxon>Pseudomonadati</taxon>
        <taxon>Pseudomonadota</taxon>
        <taxon>Gammaproteobacteria</taxon>
        <taxon>Vibrionales</taxon>
        <taxon>Vibrionaceae</taxon>
        <taxon>Vibrio</taxon>
    </lineage>
</organism>
<sequence>MKPWLTLAALSITPLANASEIVTLQDGRQITLHNDFTWQYVDTSKPQPATDSSTGQVDIEHIPVITKPATANMTSGVVTLNSDKPIMQLSDSGLELLIGKASYAEGQLHLPTSLTNQGHQAVILATIEVVIMDMSGHQLQQQQVDIWQSIKRLPETYLRPKQAQQGKTIVLNVPEAQQYQLSAQIVNITTR</sequence>
<reference evidence="2 3" key="1">
    <citation type="submission" date="2019-07" db="EMBL/GenBank/DDBJ databases">
        <title>Whole genome shotgun sequence of Vibrio sagamiensis NBRC 104589.</title>
        <authorList>
            <person name="Hosoyama A."/>
            <person name="Uohara A."/>
            <person name="Ohji S."/>
            <person name="Ichikawa N."/>
        </authorList>
    </citation>
    <scope>NUCLEOTIDE SEQUENCE [LARGE SCALE GENOMIC DNA]</scope>
    <source>
        <strain evidence="2 3">NBRC 104589</strain>
    </source>
</reference>
<dbReference type="Pfam" id="PF11355">
    <property type="entry name" value="DUF3157"/>
    <property type="match status" value="1"/>
</dbReference>
<gene>
    <name evidence="2" type="ORF">VSA01S_23780</name>
</gene>
<proteinExistence type="predicted"/>
<protein>
    <submittedName>
        <fullName evidence="2">Ribonuclease</fullName>
    </submittedName>
</protein>
<dbReference type="Proteomes" id="UP000321922">
    <property type="component" value="Unassembled WGS sequence"/>
</dbReference>
<dbReference type="AlphaFoldDB" id="A0A511QGJ1"/>
<keyword evidence="1" id="KW-0732">Signal</keyword>
<accession>A0A511QGJ1</accession>
<keyword evidence="3" id="KW-1185">Reference proteome</keyword>
<evidence type="ECO:0000256" key="1">
    <source>
        <dbReference type="SAM" id="SignalP"/>
    </source>
</evidence>